<gene>
    <name evidence="2" type="ORF">B0I35DRAFT_449840</name>
</gene>
<feature type="compositionally biased region" description="Basic and acidic residues" evidence="1">
    <location>
        <begin position="453"/>
        <end position="467"/>
    </location>
</feature>
<feature type="compositionally biased region" description="Low complexity" evidence="1">
    <location>
        <begin position="610"/>
        <end position="620"/>
    </location>
</feature>
<dbReference type="PANTHER" id="PTHR13060">
    <property type="entry name" value="SGT1 PROTEIN HSGT1 SUPPRESSOR OF GCR2"/>
    <property type="match status" value="1"/>
</dbReference>
<keyword evidence="3" id="KW-1185">Reference proteome</keyword>
<feature type="compositionally biased region" description="Basic and acidic residues" evidence="1">
    <location>
        <begin position="514"/>
        <end position="528"/>
    </location>
</feature>
<evidence type="ECO:0000256" key="1">
    <source>
        <dbReference type="SAM" id="MobiDB-lite"/>
    </source>
</evidence>
<organism evidence="2 3">
    <name type="scientific">Stachybotrys elegans</name>
    <dbReference type="NCBI Taxonomy" id="80388"/>
    <lineage>
        <taxon>Eukaryota</taxon>
        <taxon>Fungi</taxon>
        <taxon>Dikarya</taxon>
        <taxon>Ascomycota</taxon>
        <taxon>Pezizomycotina</taxon>
        <taxon>Sordariomycetes</taxon>
        <taxon>Hypocreomycetidae</taxon>
        <taxon>Hypocreales</taxon>
        <taxon>Stachybotryaceae</taxon>
        <taxon>Stachybotrys</taxon>
    </lineage>
</organism>
<feature type="compositionally biased region" description="Acidic residues" evidence="1">
    <location>
        <begin position="494"/>
        <end position="506"/>
    </location>
</feature>
<evidence type="ECO:0000313" key="3">
    <source>
        <dbReference type="Proteomes" id="UP000813444"/>
    </source>
</evidence>
<dbReference type="EMBL" id="JAGPNK010000003">
    <property type="protein sequence ID" value="KAH7325117.1"/>
    <property type="molecule type" value="Genomic_DNA"/>
</dbReference>
<dbReference type="Pfam" id="PF07093">
    <property type="entry name" value="SGT1"/>
    <property type="match status" value="1"/>
</dbReference>
<dbReference type="Proteomes" id="UP000813444">
    <property type="component" value="Unassembled WGS sequence"/>
</dbReference>
<dbReference type="PANTHER" id="PTHR13060:SF0">
    <property type="entry name" value="PROTEIN ECDYSONELESS HOMOLOG"/>
    <property type="match status" value="1"/>
</dbReference>
<dbReference type="InterPro" id="IPR010770">
    <property type="entry name" value="Ecd"/>
</dbReference>
<feature type="compositionally biased region" description="Polar residues" evidence="1">
    <location>
        <begin position="477"/>
        <end position="491"/>
    </location>
</feature>
<comment type="caution">
    <text evidence="2">The sequence shown here is derived from an EMBL/GenBank/DDBJ whole genome shotgun (WGS) entry which is preliminary data.</text>
</comment>
<protein>
    <submittedName>
        <fullName evidence="2">SGT1 protein-domain-containing protein</fullName>
    </submittedName>
</protein>
<dbReference type="AlphaFoldDB" id="A0A8K0SYG2"/>
<name>A0A8K0SYG2_9HYPO</name>
<sequence length="667" mass="74271">MESTSNAKSGFERQLSDNCVEYFLVIIDNHADNRHLLPRLEAVRKAALNLSQTLTRDYIWQRDEFNLELKSENGLTYLHGITDYGDAVEDEWLIVYMLRELSKSYPDLWIRICDTDGEFLLIEAANVLPRWLSPESDQNRVWIHQAQLWLIPAKTDDPSSQSRNLTMAEAVQFIKSQKKALVHSSLIEEEAFYRLAKYPGHITDSIHYSLVTVPRKVAHVLHSVPKSIAPAVEAFYLRDPLSLKPIVSASSPLIFPPEDFVTVSLRFSRVLYAQLKSQRFDAPPRWQPILQRMRDTAPSPDGHSKSLARMETGMMLTCGLEILAASAEKSKSRAVREVAIILDDLKEDGDDALPTDKEIDSWPNVGRDDSEAWMDINYSDFERELEGKAKRGSRGEKTGFGDAQAQDDLRKIVARFESFLNDETAGIDGAELDVMDVDDSDEDSDESSEMEDKEVSFNEEEFSRMMREMMGMPPPTQSQATKQPQEAPSNPTYEEPDSSEEDEDVTELTSQMEAELKEHGALKLDSPKGSRQRLKAKGKEASKGTAGTLEIVEADAESESEDGEIDIDYNLAKNLLESFKSQGGMAGPTGNMLGMMGFQLPRDEDDGTEAGSASSLVSSTSAKSGASSCRASFTMALSDSLAMETTGVILLTYRHLRSIGSAHFVAS</sequence>
<proteinExistence type="predicted"/>
<feature type="compositionally biased region" description="Acidic residues" evidence="1">
    <location>
        <begin position="430"/>
        <end position="452"/>
    </location>
</feature>
<feature type="region of interest" description="Disordered" evidence="1">
    <location>
        <begin position="601"/>
        <end position="620"/>
    </location>
</feature>
<evidence type="ECO:0000313" key="2">
    <source>
        <dbReference type="EMBL" id="KAH7325117.1"/>
    </source>
</evidence>
<reference evidence="2" key="1">
    <citation type="journal article" date="2021" name="Nat. Commun.">
        <title>Genetic determinants of endophytism in the Arabidopsis root mycobiome.</title>
        <authorList>
            <person name="Mesny F."/>
            <person name="Miyauchi S."/>
            <person name="Thiergart T."/>
            <person name="Pickel B."/>
            <person name="Atanasova L."/>
            <person name="Karlsson M."/>
            <person name="Huettel B."/>
            <person name="Barry K.W."/>
            <person name="Haridas S."/>
            <person name="Chen C."/>
            <person name="Bauer D."/>
            <person name="Andreopoulos W."/>
            <person name="Pangilinan J."/>
            <person name="LaButti K."/>
            <person name="Riley R."/>
            <person name="Lipzen A."/>
            <person name="Clum A."/>
            <person name="Drula E."/>
            <person name="Henrissat B."/>
            <person name="Kohler A."/>
            <person name="Grigoriev I.V."/>
            <person name="Martin F.M."/>
            <person name="Hacquard S."/>
        </authorList>
    </citation>
    <scope>NUCLEOTIDE SEQUENCE</scope>
    <source>
        <strain evidence="2">MPI-CAGE-CH-0235</strain>
    </source>
</reference>
<feature type="region of interest" description="Disordered" evidence="1">
    <location>
        <begin position="430"/>
        <end position="559"/>
    </location>
</feature>
<dbReference type="GO" id="GO:0005634">
    <property type="term" value="C:nucleus"/>
    <property type="evidence" value="ECO:0007669"/>
    <property type="project" value="TreeGrafter"/>
</dbReference>
<dbReference type="OrthoDB" id="27237at2759"/>
<accession>A0A8K0SYG2</accession>